<evidence type="ECO:0000313" key="3">
    <source>
        <dbReference type="EMBL" id="MFC6835121.1"/>
    </source>
</evidence>
<dbReference type="EMBL" id="JBHSXM010000001">
    <property type="protein sequence ID" value="MFC6835121.1"/>
    <property type="molecule type" value="Genomic_DNA"/>
</dbReference>
<protein>
    <recommendedName>
        <fullName evidence="5">PQQ-binding-like beta-propeller repeat protein</fullName>
    </recommendedName>
</protein>
<proteinExistence type="predicted"/>
<reference evidence="3 4" key="1">
    <citation type="journal article" date="2019" name="Int. J. Syst. Evol. Microbiol.">
        <title>The Global Catalogue of Microorganisms (GCM) 10K type strain sequencing project: providing services to taxonomists for standard genome sequencing and annotation.</title>
        <authorList>
            <consortium name="The Broad Institute Genomics Platform"/>
            <consortium name="The Broad Institute Genome Sequencing Center for Infectious Disease"/>
            <person name="Wu L."/>
            <person name="Ma J."/>
        </authorList>
    </citation>
    <scope>NUCLEOTIDE SEQUENCE [LARGE SCALE GENOMIC DNA]</scope>
    <source>
        <strain evidence="3 4">PSRA2</strain>
    </source>
</reference>
<keyword evidence="2" id="KW-1133">Transmembrane helix</keyword>
<dbReference type="AlphaFoldDB" id="A0ABD5U760"/>
<dbReference type="InterPro" id="IPR011047">
    <property type="entry name" value="Quinoprotein_ADH-like_sf"/>
</dbReference>
<accession>A0ABD5U760</accession>
<dbReference type="SUPFAM" id="SSF50998">
    <property type="entry name" value="Quinoprotein alcohol dehydrogenase-like"/>
    <property type="match status" value="1"/>
</dbReference>
<feature type="transmembrane region" description="Helical" evidence="2">
    <location>
        <begin position="23"/>
        <end position="39"/>
    </location>
</feature>
<evidence type="ECO:0000256" key="2">
    <source>
        <dbReference type="SAM" id="Phobius"/>
    </source>
</evidence>
<keyword evidence="2" id="KW-0472">Membrane</keyword>
<evidence type="ECO:0008006" key="5">
    <source>
        <dbReference type="Google" id="ProtNLM"/>
    </source>
</evidence>
<feature type="compositionally biased region" description="Low complexity" evidence="1">
    <location>
        <begin position="70"/>
        <end position="81"/>
    </location>
</feature>
<gene>
    <name evidence="3" type="ORF">ACFQHK_01195</name>
</gene>
<sequence>MTANADAAEWDGFVGFYRRYTRTWVHTLCTVALTAFGILTFVHRGFAIVAVAAYVLPPLALYLTGREPTGARPAAGDAGATPDDEGREVRDERDDGTDRETTDEGEERDERPETATRTPDPDAEPAWRRVDAPTEATLTDVAVASDAAYAVGDGGVVLSDDDDGWAVALRDGPGAASNALRGVAATDDGDAVWVAGDGGALARFDAATGRHVDYSAPGDRTDTWSAVAAGGEAGNETVLLATGSGTVLRGRYRDGEVAWDEPQTPGSGSSMSGLSLAGEAGHACDTNDGVFETGDGGRSFERVGCDAAGTLTDVVTLAAHDCLVSADDGVVHRYADGRWTPERVCDGALVALASDDDLTVAAGEGAVFERDGGEWERFLAPGGSLRGASVGDGRALAVGDDGTILERSAGQ</sequence>
<comment type="caution">
    <text evidence="3">The sequence shown here is derived from an EMBL/GenBank/DDBJ whole genome shotgun (WGS) entry which is preliminary data.</text>
</comment>
<feature type="region of interest" description="Disordered" evidence="1">
    <location>
        <begin position="70"/>
        <end position="129"/>
    </location>
</feature>
<keyword evidence="4" id="KW-1185">Reference proteome</keyword>
<dbReference type="Proteomes" id="UP001596406">
    <property type="component" value="Unassembled WGS sequence"/>
</dbReference>
<dbReference type="RefSeq" id="WP_304446829.1">
    <property type="nucleotide sequence ID" value="NZ_JARRAH010000001.1"/>
</dbReference>
<evidence type="ECO:0000313" key="4">
    <source>
        <dbReference type="Proteomes" id="UP001596406"/>
    </source>
</evidence>
<feature type="transmembrane region" description="Helical" evidence="2">
    <location>
        <begin position="45"/>
        <end position="63"/>
    </location>
</feature>
<feature type="compositionally biased region" description="Basic and acidic residues" evidence="1">
    <location>
        <begin position="87"/>
        <end position="114"/>
    </location>
</feature>
<name>A0ABD5U760_9EURY</name>
<organism evidence="3 4">
    <name type="scientific">Halomarina ordinaria</name>
    <dbReference type="NCBI Taxonomy" id="3033939"/>
    <lineage>
        <taxon>Archaea</taxon>
        <taxon>Methanobacteriati</taxon>
        <taxon>Methanobacteriota</taxon>
        <taxon>Stenosarchaea group</taxon>
        <taxon>Halobacteria</taxon>
        <taxon>Halobacteriales</taxon>
        <taxon>Natronomonadaceae</taxon>
        <taxon>Halomarina</taxon>
    </lineage>
</organism>
<evidence type="ECO:0000256" key="1">
    <source>
        <dbReference type="SAM" id="MobiDB-lite"/>
    </source>
</evidence>
<keyword evidence="2" id="KW-0812">Transmembrane</keyword>